<dbReference type="Proteomes" id="UP000293154">
    <property type="component" value="Chromosome"/>
</dbReference>
<dbReference type="InterPro" id="IPR006379">
    <property type="entry name" value="HAD-SF_hydro_IIB"/>
</dbReference>
<evidence type="ECO:0000256" key="1">
    <source>
        <dbReference type="ARBA" id="ARBA00022723"/>
    </source>
</evidence>
<name>A0A411WK95_9GAMM</name>
<evidence type="ECO:0000313" key="4">
    <source>
        <dbReference type="Proteomes" id="UP000293154"/>
    </source>
</evidence>
<dbReference type="SFLD" id="SFLDS00003">
    <property type="entry name" value="Haloacid_Dehalogenase"/>
    <property type="match status" value="1"/>
</dbReference>
<dbReference type="KEGG" id="prag:EKN56_09565"/>
<keyword evidence="4" id="KW-1185">Reference proteome</keyword>
<dbReference type="InterPro" id="IPR023214">
    <property type="entry name" value="HAD_sf"/>
</dbReference>
<dbReference type="NCBIfam" id="TIGR01484">
    <property type="entry name" value="HAD-SF-IIB"/>
    <property type="match status" value="1"/>
</dbReference>
<dbReference type="CDD" id="cd07516">
    <property type="entry name" value="HAD_Pase"/>
    <property type="match status" value="1"/>
</dbReference>
<dbReference type="AlphaFoldDB" id="A0A411WK95"/>
<gene>
    <name evidence="3" type="ORF">EKN56_09565</name>
</gene>
<dbReference type="InterPro" id="IPR036412">
    <property type="entry name" value="HAD-like_sf"/>
</dbReference>
<dbReference type="SUPFAM" id="SSF56784">
    <property type="entry name" value="HAD-like"/>
    <property type="match status" value="1"/>
</dbReference>
<dbReference type="PANTHER" id="PTHR10000">
    <property type="entry name" value="PHOSPHOSERINE PHOSPHATASE"/>
    <property type="match status" value="1"/>
</dbReference>
<proteinExistence type="predicted"/>
<dbReference type="Gene3D" id="3.30.1240.10">
    <property type="match status" value="1"/>
</dbReference>
<reference evidence="3 4" key="1">
    <citation type="submission" date="2019-03" db="EMBL/GenBank/DDBJ databases">
        <title>Pragia sp. nov. isolated from the gut tract of Carduelis flavirostris.</title>
        <authorList>
            <person name="Ge Y."/>
        </authorList>
    </citation>
    <scope>NUCLEOTIDE SEQUENCE [LARGE SCALE GENOMIC DNA]</scope>
    <source>
        <strain evidence="3 4">CF-458</strain>
    </source>
</reference>
<keyword evidence="2 3" id="KW-0378">Hydrolase</keyword>
<dbReference type="EMBL" id="CP034752">
    <property type="protein sequence ID" value="QBH96631.1"/>
    <property type="molecule type" value="Genomic_DNA"/>
</dbReference>
<dbReference type="Pfam" id="PF08282">
    <property type="entry name" value="Hydrolase_3"/>
    <property type="match status" value="1"/>
</dbReference>
<keyword evidence="1" id="KW-0479">Metal-binding</keyword>
<dbReference type="SFLD" id="SFLDG01140">
    <property type="entry name" value="C2.B:_Phosphomannomutase_and_P"/>
    <property type="match status" value="1"/>
</dbReference>
<dbReference type="PANTHER" id="PTHR10000:SF8">
    <property type="entry name" value="HAD SUPERFAMILY HYDROLASE-LIKE, TYPE 3"/>
    <property type="match status" value="1"/>
</dbReference>
<dbReference type="GO" id="GO:0000287">
    <property type="term" value="F:magnesium ion binding"/>
    <property type="evidence" value="ECO:0007669"/>
    <property type="project" value="TreeGrafter"/>
</dbReference>
<dbReference type="OrthoDB" id="5498330at2"/>
<dbReference type="GO" id="GO:0005829">
    <property type="term" value="C:cytosol"/>
    <property type="evidence" value="ECO:0007669"/>
    <property type="project" value="TreeGrafter"/>
</dbReference>
<protein>
    <submittedName>
        <fullName evidence="3">HAD family hydrolase</fullName>
    </submittedName>
</protein>
<dbReference type="Gene3D" id="3.40.50.1000">
    <property type="entry name" value="HAD superfamily/HAD-like"/>
    <property type="match status" value="1"/>
</dbReference>
<dbReference type="NCBIfam" id="TIGR00099">
    <property type="entry name" value="Cof-subfamily"/>
    <property type="match status" value="1"/>
</dbReference>
<evidence type="ECO:0000256" key="2">
    <source>
        <dbReference type="ARBA" id="ARBA00022801"/>
    </source>
</evidence>
<accession>A0A411WK95</accession>
<dbReference type="RefSeq" id="WP_130591568.1">
    <property type="nucleotide sequence ID" value="NZ_CP034752.1"/>
</dbReference>
<dbReference type="InterPro" id="IPR000150">
    <property type="entry name" value="Cof"/>
</dbReference>
<dbReference type="GO" id="GO:0016791">
    <property type="term" value="F:phosphatase activity"/>
    <property type="evidence" value="ECO:0007669"/>
    <property type="project" value="TreeGrafter"/>
</dbReference>
<evidence type="ECO:0000313" key="3">
    <source>
        <dbReference type="EMBL" id="QBH96631.1"/>
    </source>
</evidence>
<organism evidence="3 4">
    <name type="scientific">Limnobaculum zhutongyuii</name>
    <dbReference type="NCBI Taxonomy" id="2498113"/>
    <lineage>
        <taxon>Bacteria</taxon>
        <taxon>Pseudomonadati</taxon>
        <taxon>Pseudomonadota</taxon>
        <taxon>Gammaproteobacteria</taxon>
        <taxon>Enterobacterales</taxon>
        <taxon>Budviciaceae</taxon>
        <taxon>Limnobaculum</taxon>
    </lineage>
</organism>
<sequence>MSLKMVVTDLDGTLLTSTDRLTQASVNAFIHLKQQGILPVVATGRMLSEAQFAVEGIGATNYFMGMNGAQTVNLQTRETIYQRTLDLATAQALADILDELGVFYQIYSHTSVYTRQHWLNDMSASGMKAEYIRRFASSILPFSQVNDLGAVKMFVVCKDINKQQLMRERLASLESIILVSSYPNYFEILPKGLNKGDALLRLCAHLGIALHEVAAIGDSDNDIEILSQAGVAIAMGNAFQQVKDVADHIVPGNDDDGVAYALTHIIPQYL</sequence>